<comment type="caution">
    <text evidence="1">The sequence shown here is derived from an EMBL/GenBank/DDBJ whole genome shotgun (WGS) entry which is preliminary data.</text>
</comment>
<dbReference type="Proteomes" id="UP000285456">
    <property type="component" value="Unassembled WGS sequence"/>
</dbReference>
<evidence type="ECO:0000313" key="2">
    <source>
        <dbReference type="Proteomes" id="UP000285456"/>
    </source>
</evidence>
<accession>A0A417YEF4</accession>
<evidence type="ECO:0000313" key="1">
    <source>
        <dbReference type="EMBL" id="RHW31009.1"/>
    </source>
</evidence>
<organism evidence="1 2">
    <name type="scientific">Oceanobacillus profundus</name>
    <dbReference type="NCBI Taxonomy" id="372463"/>
    <lineage>
        <taxon>Bacteria</taxon>
        <taxon>Bacillati</taxon>
        <taxon>Bacillota</taxon>
        <taxon>Bacilli</taxon>
        <taxon>Bacillales</taxon>
        <taxon>Bacillaceae</taxon>
        <taxon>Oceanobacillus</taxon>
    </lineage>
</organism>
<protein>
    <submittedName>
        <fullName evidence="1">Uncharacterized protein</fullName>
    </submittedName>
</protein>
<keyword evidence="2" id="KW-1185">Reference proteome</keyword>
<reference evidence="1 2" key="1">
    <citation type="journal article" date="2007" name="Int. J. Syst. Evol. Microbiol.">
        <title>Oceanobacillus profundus sp. nov., isolated from a deep-sea sediment core.</title>
        <authorList>
            <person name="Kim Y.G."/>
            <person name="Choi D.H."/>
            <person name="Hyun S."/>
            <person name="Cho B.C."/>
        </authorList>
    </citation>
    <scope>NUCLEOTIDE SEQUENCE [LARGE SCALE GENOMIC DNA]</scope>
    <source>
        <strain evidence="1 2">DSM 18246</strain>
    </source>
</reference>
<dbReference type="EMBL" id="QWEH01000010">
    <property type="protein sequence ID" value="RHW31009.1"/>
    <property type="molecule type" value="Genomic_DNA"/>
</dbReference>
<dbReference type="AlphaFoldDB" id="A0A417YEF4"/>
<sequence length="86" mass="10082">MEGQEQVWDGDTIRGYGVLLENISFKNVDDKLSLDLRVQIPTDHDHERIAGTRQIHYEIKFDVIEKYGDEKVADAFKRVKLDYEVE</sequence>
<proteinExistence type="predicted"/>
<dbReference type="RefSeq" id="WP_118889746.1">
    <property type="nucleotide sequence ID" value="NZ_JAMAWL010000008.1"/>
</dbReference>
<gene>
    <name evidence="1" type="ORF">D1B32_14645</name>
</gene>
<name>A0A417YEF4_9BACI</name>